<reference evidence="1 2" key="1">
    <citation type="submission" date="2017-10" db="EMBL/GenBank/DDBJ databases">
        <title>Comparative genomics in systemic dimorphic fungi from Ajellomycetaceae.</title>
        <authorList>
            <person name="Munoz J.F."/>
            <person name="Mcewen J.G."/>
            <person name="Clay O.K."/>
            <person name="Cuomo C.A."/>
        </authorList>
    </citation>
    <scope>NUCLEOTIDE SEQUENCE [LARGE SCALE GENOMIC DNA]</scope>
    <source>
        <strain evidence="1 2">UAMH5409</strain>
    </source>
</reference>
<dbReference type="Proteomes" id="UP000223968">
    <property type="component" value="Unassembled WGS sequence"/>
</dbReference>
<comment type="caution">
    <text evidence="1">The sequence shown here is derived from an EMBL/GenBank/DDBJ whole genome shotgun (WGS) entry which is preliminary data.</text>
</comment>
<proteinExistence type="predicted"/>
<keyword evidence="2" id="KW-1185">Reference proteome</keyword>
<dbReference type="OrthoDB" id="3348320at2759"/>
<dbReference type="STRING" id="1447875.A0A2B7W6K5"/>
<organism evidence="1 2">
    <name type="scientific">Helicocarpus griseus UAMH5409</name>
    <dbReference type="NCBI Taxonomy" id="1447875"/>
    <lineage>
        <taxon>Eukaryota</taxon>
        <taxon>Fungi</taxon>
        <taxon>Dikarya</taxon>
        <taxon>Ascomycota</taxon>
        <taxon>Pezizomycotina</taxon>
        <taxon>Eurotiomycetes</taxon>
        <taxon>Eurotiomycetidae</taxon>
        <taxon>Onygenales</taxon>
        <taxon>Ajellomycetaceae</taxon>
        <taxon>Helicocarpus</taxon>
    </lineage>
</organism>
<evidence type="ECO:0000313" key="2">
    <source>
        <dbReference type="Proteomes" id="UP000223968"/>
    </source>
</evidence>
<evidence type="ECO:0000313" key="1">
    <source>
        <dbReference type="EMBL" id="PGG95143.1"/>
    </source>
</evidence>
<accession>A0A2B7W6K5</accession>
<protein>
    <submittedName>
        <fullName evidence="1">Uncharacterized protein</fullName>
    </submittedName>
</protein>
<dbReference type="EMBL" id="PDNB01000393">
    <property type="protein sequence ID" value="PGG95143.1"/>
    <property type="molecule type" value="Genomic_DNA"/>
</dbReference>
<dbReference type="AlphaFoldDB" id="A0A2B7W6K5"/>
<sequence length="156" mass="17698">MITAGGFLAVNYLKNRNATGDLDYLLAPEWAADEEIKAPLREAIENVAKDLTFNEKCANDDMSVFVTSKALKVLFQKAEEQDIVLFSGECFRVLAAPIEWALERKLRRLERDNGPLNEEYIRQLNVNGFDVVPDKKTMDMVATAYRAQYNEEIFGA</sequence>
<name>A0A2B7W6K5_9EURO</name>
<gene>
    <name evidence="1" type="ORF">AJ79_10231</name>
</gene>